<dbReference type="EMBL" id="METE01000011">
    <property type="protein sequence ID" value="OGB85070.1"/>
    <property type="molecule type" value="Genomic_DNA"/>
</dbReference>
<reference evidence="2 3" key="1">
    <citation type="journal article" date="2016" name="Nat. Commun.">
        <title>Thousands of microbial genomes shed light on interconnected biogeochemical processes in an aquifer system.</title>
        <authorList>
            <person name="Anantharaman K."/>
            <person name="Brown C.T."/>
            <person name="Hug L.A."/>
            <person name="Sharon I."/>
            <person name="Castelle C.J."/>
            <person name="Probst A.J."/>
            <person name="Thomas B.C."/>
            <person name="Singh A."/>
            <person name="Wilkins M.J."/>
            <person name="Karaoz U."/>
            <person name="Brodie E.L."/>
            <person name="Williams K.H."/>
            <person name="Hubbard S.S."/>
            <person name="Banfield J.F."/>
        </authorList>
    </citation>
    <scope>NUCLEOTIDE SEQUENCE [LARGE SCALE GENOMIC DNA]</scope>
</reference>
<accession>A0A1F4PN88</accession>
<evidence type="ECO:0000313" key="3">
    <source>
        <dbReference type="Proteomes" id="UP000179010"/>
    </source>
</evidence>
<sequence>MKNLENFPSVEPPSPPSGDGGVRSGTEPSYEETGAGIEMGLNLIYGELLPLVEQRAGIEVAQEIREMVVPYVKEFQTDEPIRILIALEEQAAANTLNTDIAGEFFHAMKEGLTTHPAWQQHYGQDSAQLADKRVKGLIARSKFEVTAEDGNHRPYAVTDLARYEHDLNRAA</sequence>
<dbReference type="Proteomes" id="UP000179010">
    <property type="component" value="Unassembled WGS sequence"/>
</dbReference>
<dbReference type="AlphaFoldDB" id="A0A1F4PN88"/>
<proteinExistence type="predicted"/>
<protein>
    <submittedName>
        <fullName evidence="2">Uncharacterized protein</fullName>
    </submittedName>
</protein>
<feature type="region of interest" description="Disordered" evidence="1">
    <location>
        <begin position="1"/>
        <end position="32"/>
    </location>
</feature>
<evidence type="ECO:0000313" key="2">
    <source>
        <dbReference type="EMBL" id="OGB85070.1"/>
    </source>
</evidence>
<gene>
    <name evidence="2" type="ORF">A2994_00470</name>
</gene>
<organism evidence="2 3">
    <name type="scientific">candidate division Kazan bacterium RIFCSPLOWO2_01_FULL_48_13</name>
    <dbReference type="NCBI Taxonomy" id="1798539"/>
    <lineage>
        <taxon>Bacteria</taxon>
        <taxon>Bacteria division Kazan-3B-28</taxon>
    </lineage>
</organism>
<comment type="caution">
    <text evidence="2">The sequence shown here is derived from an EMBL/GenBank/DDBJ whole genome shotgun (WGS) entry which is preliminary data.</text>
</comment>
<evidence type="ECO:0000256" key="1">
    <source>
        <dbReference type="SAM" id="MobiDB-lite"/>
    </source>
</evidence>
<name>A0A1F4PN88_UNCK3</name>